<dbReference type="AlphaFoldDB" id="A0A1I1HWG8"/>
<proteinExistence type="predicted"/>
<dbReference type="InterPro" id="IPR036812">
    <property type="entry name" value="NAD(P)_OxRdtase_dom_sf"/>
</dbReference>
<dbReference type="Gene3D" id="3.20.20.100">
    <property type="entry name" value="NADP-dependent oxidoreductase domain"/>
    <property type="match status" value="1"/>
</dbReference>
<dbReference type="SUPFAM" id="SSF51430">
    <property type="entry name" value="NAD(P)-linked oxidoreductase"/>
    <property type="match status" value="1"/>
</dbReference>
<gene>
    <name evidence="2" type="ORF">SAMN04488094_103314</name>
</gene>
<evidence type="ECO:0000313" key="2">
    <source>
        <dbReference type="EMBL" id="SFC28427.1"/>
    </source>
</evidence>
<dbReference type="Pfam" id="PF00248">
    <property type="entry name" value="Aldo_ket_red"/>
    <property type="match status" value="1"/>
</dbReference>
<dbReference type="STRING" id="441112.SAMN04488094_103314"/>
<dbReference type="GO" id="GO:0005829">
    <property type="term" value="C:cytosol"/>
    <property type="evidence" value="ECO:0007669"/>
    <property type="project" value="TreeGrafter"/>
</dbReference>
<evidence type="ECO:0000313" key="3">
    <source>
        <dbReference type="Proteomes" id="UP000198728"/>
    </source>
</evidence>
<dbReference type="EMBL" id="FOLG01000003">
    <property type="protein sequence ID" value="SFC28427.1"/>
    <property type="molecule type" value="Genomic_DNA"/>
</dbReference>
<dbReference type="InterPro" id="IPR050523">
    <property type="entry name" value="AKR_Detox_Biosynth"/>
</dbReference>
<dbReference type="Proteomes" id="UP000198728">
    <property type="component" value="Unassembled WGS sequence"/>
</dbReference>
<sequence>MTLGSMTFGSGTGAYGAMCTVGQDAADDLVARAFDAGVNCFNAASTYGGGESEEILGRALGKRRGDAVLMSKVGFRLTKDVLDGGTSGRSIIKTCDDCLRTLGTDWLDVFEVHRVDPHTPMDEILAALDLLVQQGKWRYTAFANWPAWMVGRANALQQECRQAPFRATELLYTLINRDIEESHIDLLAAAAPPVHQPAGPLRGLPRGTAAHARCELLHRQRRLGQRIDAFGRQRRLSGRQGRPNHNVQGAGL</sequence>
<organism evidence="2 3">
    <name type="scientific">Tropicimonas isoalkanivorans</name>
    <dbReference type="NCBI Taxonomy" id="441112"/>
    <lineage>
        <taxon>Bacteria</taxon>
        <taxon>Pseudomonadati</taxon>
        <taxon>Pseudomonadota</taxon>
        <taxon>Alphaproteobacteria</taxon>
        <taxon>Rhodobacterales</taxon>
        <taxon>Roseobacteraceae</taxon>
        <taxon>Tropicimonas</taxon>
    </lineage>
</organism>
<feature type="domain" description="NADP-dependent oxidoreductase" evidence="1">
    <location>
        <begin position="1"/>
        <end position="187"/>
    </location>
</feature>
<protein>
    <submittedName>
        <fullName evidence="2">Predicted oxidoreductase</fullName>
    </submittedName>
</protein>
<reference evidence="2 3" key="1">
    <citation type="submission" date="2016-10" db="EMBL/GenBank/DDBJ databases">
        <authorList>
            <person name="de Groot N.N."/>
        </authorList>
    </citation>
    <scope>NUCLEOTIDE SEQUENCE [LARGE SCALE GENOMIC DNA]</scope>
    <source>
        <strain evidence="2 3">DSM 19548</strain>
    </source>
</reference>
<accession>A0A1I1HWG8</accession>
<dbReference type="PANTHER" id="PTHR43364:SF18">
    <property type="entry name" value="OXIDOREDUCTASE"/>
    <property type="match status" value="1"/>
</dbReference>
<dbReference type="PANTHER" id="PTHR43364">
    <property type="entry name" value="NADH-SPECIFIC METHYLGLYOXAL REDUCTASE-RELATED"/>
    <property type="match status" value="1"/>
</dbReference>
<dbReference type="InterPro" id="IPR023210">
    <property type="entry name" value="NADP_OxRdtase_dom"/>
</dbReference>
<evidence type="ECO:0000259" key="1">
    <source>
        <dbReference type="Pfam" id="PF00248"/>
    </source>
</evidence>
<name>A0A1I1HWG8_9RHOB</name>
<keyword evidence="3" id="KW-1185">Reference proteome</keyword>